<keyword evidence="2" id="KW-0812">Transmembrane</keyword>
<feature type="region of interest" description="Disordered" evidence="1">
    <location>
        <begin position="1"/>
        <end position="20"/>
    </location>
</feature>
<evidence type="ECO:0000256" key="2">
    <source>
        <dbReference type="SAM" id="Phobius"/>
    </source>
</evidence>
<dbReference type="OrthoDB" id="5514856at2759"/>
<accession>A0A2A9NK82</accession>
<feature type="transmembrane region" description="Helical" evidence="2">
    <location>
        <begin position="49"/>
        <end position="69"/>
    </location>
</feature>
<keyword evidence="2" id="KW-1133">Transmembrane helix</keyword>
<name>A0A2A9NK82_9AGAR</name>
<evidence type="ECO:0000313" key="3">
    <source>
        <dbReference type="EMBL" id="PFH48166.1"/>
    </source>
</evidence>
<protein>
    <submittedName>
        <fullName evidence="3">Uncharacterized protein</fullName>
    </submittedName>
</protein>
<dbReference type="EMBL" id="KZ302074">
    <property type="protein sequence ID" value="PFH48166.1"/>
    <property type="molecule type" value="Genomic_DNA"/>
</dbReference>
<keyword evidence="2" id="KW-0472">Membrane</keyword>
<dbReference type="Proteomes" id="UP000242287">
    <property type="component" value="Unassembled WGS sequence"/>
</dbReference>
<gene>
    <name evidence="3" type="ORF">AMATHDRAFT_150486</name>
</gene>
<reference evidence="3 4" key="1">
    <citation type="submission" date="2014-02" db="EMBL/GenBank/DDBJ databases">
        <title>Transposable element dynamics among asymbiotic and ectomycorrhizal Amanita fungi.</title>
        <authorList>
            <consortium name="DOE Joint Genome Institute"/>
            <person name="Hess J."/>
            <person name="Skrede I."/>
            <person name="Wolfe B."/>
            <person name="LaButti K."/>
            <person name="Ohm R.A."/>
            <person name="Grigoriev I.V."/>
            <person name="Pringle A."/>
        </authorList>
    </citation>
    <scope>NUCLEOTIDE SEQUENCE [LARGE SCALE GENOMIC DNA]</scope>
    <source>
        <strain evidence="3 4">SKay4041</strain>
    </source>
</reference>
<organism evidence="3 4">
    <name type="scientific">Amanita thiersii Skay4041</name>
    <dbReference type="NCBI Taxonomy" id="703135"/>
    <lineage>
        <taxon>Eukaryota</taxon>
        <taxon>Fungi</taxon>
        <taxon>Dikarya</taxon>
        <taxon>Basidiomycota</taxon>
        <taxon>Agaricomycotina</taxon>
        <taxon>Agaricomycetes</taxon>
        <taxon>Agaricomycetidae</taxon>
        <taxon>Agaricales</taxon>
        <taxon>Pluteineae</taxon>
        <taxon>Amanitaceae</taxon>
        <taxon>Amanita</taxon>
    </lineage>
</organism>
<keyword evidence="4" id="KW-1185">Reference proteome</keyword>
<evidence type="ECO:0000256" key="1">
    <source>
        <dbReference type="SAM" id="MobiDB-lite"/>
    </source>
</evidence>
<evidence type="ECO:0000313" key="4">
    <source>
        <dbReference type="Proteomes" id="UP000242287"/>
    </source>
</evidence>
<dbReference type="AlphaFoldDB" id="A0A2A9NK82"/>
<sequence length="75" mass="8125">MSRRAAPSGQPMFLPPQPAKRVIEDPNESSFSRFLRTEVYAPDKLPGNLSIVTGIGIFLAGIAAVRTWGDLMIPA</sequence>
<proteinExistence type="predicted"/>